<dbReference type="CDD" id="cd00201">
    <property type="entry name" value="WW"/>
    <property type="match status" value="1"/>
</dbReference>
<dbReference type="PROSITE" id="PS50020">
    <property type="entry name" value="WW_DOMAIN_2"/>
    <property type="match status" value="1"/>
</dbReference>
<dbReference type="EMBL" id="HAAD01003018">
    <property type="protein sequence ID" value="CDG69250.1"/>
    <property type="molecule type" value="mRNA"/>
</dbReference>
<dbReference type="AlphaFoldDB" id="T2MBH4"/>
<dbReference type="OrthoDB" id="5984416at2759"/>
<proteinExistence type="evidence at transcript level"/>
<dbReference type="PROSITE" id="PS01159">
    <property type="entry name" value="WW_DOMAIN_1"/>
    <property type="match status" value="1"/>
</dbReference>
<dbReference type="InterPro" id="IPR036020">
    <property type="entry name" value="WW_dom_sf"/>
</dbReference>
<dbReference type="Pfam" id="PF00397">
    <property type="entry name" value="WW"/>
    <property type="match status" value="1"/>
</dbReference>
<dbReference type="InterPro" id="IPR001202">
    <property type="entry name" value="WW_dom"/>
</dbReference>
<keyword evidence="1" id="KW-0175">Coiled coil</keyword>
<organism evidence="3">
    <name type="scientific">Hydra vulgaris</name>
    <name type="common">Hydra</name>
    <name type="synonym">Hydra attenuata</name>
    <dbReference type="NCBI Taxonomy" id="6087"/>
    <lineage>
        <taxon>Eukaryota</taxon>
        <taxon>Metazoa</taxon>
        <taxon>Cnidaria</taxon>
        <taxon>Hydrozoa</taxon>
        <taxon>Hydroidolina</taxon>
        <taxon>Anthoathecata</taxon>
        <taxon>Aplanulata</taxon>
        <taxon>Hydridae</taxon>
        <taxon>Hydra</taxon>
    </lineage>
</organism>
<dbReference type="SMART" id="SM00456">
    <property type="entry name" value="WW"/>
    <property type="match status" value="1"/>
</dbReference>
<gene>
    <name evidence="3" type="primary">STXBP4</name>
</gene>
<reference evidence="3" key="1">
    <citation type="journal article" date="2013" name="Genome Biol. Evol.">
        <title>Punctuated emergences of genetic and phenotypic innovations in eumetazoan, bilaterian, euteleostome, and hominidae ancestors.</title>
        <authorList>
            <person name="Wenger Y."/>
            <person name="Galliot B."/>
        </authorList>
    </citation>
    <scope>NUCLEOTIDE SEQUENCE</scope>
    <source>
        <tissue evidence="3">Whole animals</tissue>
    </source>
</reference>
<name>T2MBH4_HYDVU</name>
<dbReference type="SUPFAM" id="SSF51045">
    <property type="entry name" value="WW domain"/>
    <property type="match status" value="1"/>
</dbReference>
<feature type="domain" description="WW" evidence="2">
    <location>
        <begin position="359"/>
        <end position="392"/>
    </location>
</feature>
<protein>
    <submittedName>
        <fullName evidence="3">Syntaxin-binding protein 4</fullName>
    </submittedName>
</protein>
<evidence type="ECO:0000313" key="3">
    <source>
        <dbReference type="EMBL" id="CDG69250.1"/>
    </source>
</evidence>
<dbReference type="Gene3D" id="2.20.70.10">
    <property type="match status" value="1"/>
</dbReference>
<evidence type="ECO:0000256" key="1">
    <source>
        <dbReference type="SAM" id="Coils"/>
    </source>
</evidence>
<feature type="non-terminal residue" evidence="3">
    <location>
        <position position="1"/>
    </location>
</feature>
<accession>T2MBH4</accession>
<feature type="coiled-coil region" evidence="1">
    <location>
        <begin position="191"/>
        <end position="245"/>
    </location>
</feature>
<evidence type="ECO:0000259" key="2">
    <source>
        <dbReference type="PROSITE" id="PS50020"/>
    </source>
</evidence>
<sequence>MADYKICKQLNSTDDTNYDPALNELLELMEDVSETFNDFDVSQTFDDFQYLSSEYISTDQENQERKHVSPSSHSTLSSHYVSTLSLDPMLRVNIDQLELALHQLGISPSDSEKEKLRTRLKTFSNGDVYYGVTSGVPQGSILIYINDLPNNLTSKVALFADKKSSLFDHLEQAADLESDNTSETNRNSIEFDNKKSNKAVYNAEMNNIEEKCDNDGSNLTIIDELKNIRKQLKLANNDFNYLKQKNYSTESNKNVYEESSIKTKLKKQEQSITNQPFCEFNKQLAAISSQLKKIEASKRSYEVAVHKLLKFTEMVHMFTESESKKILNGQTKRLQKKLTKLCNDSQDIIKAVKLILDDEPLPFGWEEVYSKDGHRYYINHMTETTSWVHPVSGIQH</sequence>